<sequence>MGFRDLSKFNIAMLAKQAWRILQNPESLLSRVFRARIIRERSEMEHRGGTHVLIWEDFWLPGRESRLVDSPRVGGLFTVNDLMNQNSREWNVQLIRQHFNQQDSTAILSIPLTASPLHDKLVWRGERTGLYTVRSGYRMLLNNNQATIEDKQTYKLLWSAECPSKVRIFTWKSIWNYIPTFQNLHRKRISPNARCARCNSQTESLEHVFRECLFSQQLWHCLGVTWPAVVGSLTYFEWLSWLFKHTGGHSIELVIYTVWAIWHSRNKYIHEGKISTVIGTTDFIRGCVIEYKDTLGVCSGPRVIEVVHWSPPLAGFFKINVDASCVPAEHKAFSGFLIRDENGQVMGSGILPQPTYISVLQAEAWAAKQGVEFAIELGFQCLILESDSRTLITKLQATMDDSSEIRIIIADIKSLVQQIPCCRFVFSPRSGNKSAHSLAAFGKEGVEGLWIEDVPNQVLHVVEADRP</sequence>
<dbReference type="GO" id="GO:0003676">
    <property type="term" value="F:nucleic acid binding"/>
    <property type="evidence" value="ECO:0007669"/>
    <property type="project" value="InterPro"/>
</dbReference>
<gene>
    <name evidence="3" type="ORF">HRI_002772800</name>
</gene>
<comment type="caution">
    <text evidence="3">The sequence shown here is derived from an EMBL/GenBank/DDBJ whole genome shotgun (WGS) entry which is preliminary data.</text>
</comment>
<feature type="domain" description="RNase H type-1" evidence="1">
    <location>
        <begin position="320"/>
        <end position="441"/>
    </location>
</feature>
<dbReference type="OrthoDB" id="1001185at2759"/>
<evidence type="ECO:0008006" key="5">
    <source>
        <dbReference type="Google" id="ProtNLM"/>
    </source>
</evidence>
<dbReference type="InterPro" id="IPR052929">
    <property type="entry name" value="RNase_H-like_EbsB-rel"/>
</dbReference>
<reference evidence="3" key="1">
    <citation type="submission" date="2023-05" db="EMBL/GenBank/DDBJ databases">
        <title>Genome and transcriptome analyses reveal genes involved in the formation of fine ridges on petal epidermal cells in Hibiscus trionum.</title>
        <authorList>
            <person name="Koshimizu S."/>
            <person name="Masuda S."/>
            <person name="Ishii T."/>
            <person name="Shirasu K."/>
            <person name="Hoshino A."/>
            <person name="Arita M."/>
        </authorList>
    </citation>
    <scope>NUCLEOTIDE SEQUENCE</scope>
    <source>
        <strain evidence="3">Hamamatsu line</strain>
    </source>
</reference>
<dbReference type="PANTHER" id="PTHR47074">
    <property type="entry name" value="BNAC02G40300D PROTEIN"/>
    <property type="match status" value="1"/>
</dbReference>
<dbReference type="AlphaFoldDB" id="A0A9W7I6X3"/>
<dbReference type="InterPro" id="IPR036397">
    <property type="entry name" value="RNaseH_sf"/>
</dbReference>
<proteinExistence type="predicted"/>
<evidence type="ECO:0000313" key="4">
    <source>
        <dbReference type="Proteomes" id="UP001165190"/>
    </source>
</evidence>
<name>A0A9W7I6X3_HIBTR</name>
<dbReference type="InterPro" id="IPR002156">
    <property type="entry name" value="RNaseH_domain"/>
</dbReference>
<evidence type="ECO:0000259" key="1">
    <source>
        <dbReference type="Pfam" id="PF13456"/>
    </source>
</evidence>
<dbReference type="CDD" id="cd06222">
    <property type="entry name" value="RNase_H_like"/>
    <property type="match status" value="1"/>
</dbReference>
<dbReference type="InterPro" id="IPR026960">
    <property type="entry name" value="RVT-Znf"/>
</dbReference>
<dbReference type="Pfam" id="PF13966">
    <property type="entry name" value="zf-RVT"/>
    <property type="match status" value="1"/>
</dbReference>
<dbReference type="SUPFAM" id="SSF53098">
    <property type="entry name" value="Ribonuclease H-like"/>
    <property type="match status" value="1"/>
</dbReference>
<dbReference type="PANTHER" id="PTHR47074:SF61">
    <property type="entry name" value="RNASE H TYPE-1 DOMAIN-CONTAINING PROTEIN"/>
    <property type="match status" value="1"/>
</dbReference>
<dbReference type="Pfam" id="PF13456">
    <property type="entry name" value="RVT_3"/>
    <property type="match status" value="1"/>
</dbReference>
<dbReference type="InterPro" id="IPR044730">
    <property type="entry name" value="RNase_H-like_dom_plant"/>
</dbReference>
<evidence type="ECO:0000313" key="3">
    <source>
        <dbReference type="EMBL" id="GMI91035.1"/>
    </source>
</evidence>
<dbReference type="Gene3D" id="3.30.420.10">
    <property type="entry name" value="Ribonuclease H-like superfamily/Ribonuclease H"/>
    <property type="match status" value="1"/>
</dbReference>
<feature type="domain" description="Reverse transcriptase zinc-binding" evidence="2">
    <location>
        <begin position="131"/>
        <end position="219"/>
    </location>
</feature>
<dbReference type="InterPro" id="IPR012337">
    <property type="entry name" value="RNaseH-like_sf"/>
</dbReference>
<dbReference type="Proteomes" id="UP001165190">
    <property type="component" value="Unassembled WGS sequence"/>
</dbReference>
<dbReference type="EMBL" id="BSYR01000024">
    <property type="protein sequence ID" value="GMI91035.1"/>
    <property type="molecule type" value="Genomic_DNA"/>
</dbReference>
<keyword evidence="4" id="KW-1185">Reference proteome</keyword>
<organism evidence="3 4">
    <name type="scientific">Hibiscus trionum</name>
    <name type="common">Flower of an hour</name>
    <dbReference type="NCBI Taxonomy" id="183268"/>
    <lineage>
        <taxon>Eukaryota</taxon>
        <taxon>Viridiplantae</taxon>
        <taxon>Streptophyta</taxon>
        <taxon>Embryophyta</taxon>
        <taxon>Tracheophyta</taxon>
        <taxon>Spermatophyta</taxon>
        <taxon>Magnoliopsida</taxon>
        <taxon>eudicotyledons</taxon>
        <taxon>Gunneridae</taxon>
        <taxon>Pentapetalae</taxon>
        <taxon>rosids</taxon>
        <taxon>malvids</taxon>
        <taxon>Malvales</taxon>
        <taxon>Malvaceae</taxon>
        <taxon>Malvoideae</taxon>
        <taxon>Hibiscus</taxon>
    </lineage>
</organism>
<protein>
    <recommendedName>
        <fullName evidence="5">RNase H type-1 domain-containing protein</fullName>
    </recommendedName>
</protein>
<accession>A0A9W7I6X3</accession>
<dbReference type="GO" id="GO:0004523">
    <property type="term" value="F:RNA-DNA hybrid ribonuclease activity"/>
    <property type="evidence" value="ECO:0007669"/>
    <property type="project" value="InterPro"/>
</dbReference>
<evidence type="ECO:0000259" key="2">
    <source>
        <dbReference type="Pfam" id="PF13966"/>
    </source>
</evidence>